<dbReference type="Proteomes" id="UP001230156">
    <property type="component" value="Unassembled WGS sequence"/>
</dbReference>
<evidence type="ECO:0000313" key="2">
    <source>
        <dbReference type="Proteomes" id="UP001230156"/>
    </source>
</evidence>
<sequence>MSDAIEIDLCAVRFEAQPVILLRLHGIEVRTFRYSTGIAGLTVTTPVGEVTALPFKGQQVWRAAFNGRPLTMRSMFDEPQPTTDYLATYGAFLIHCGISAMGGPGPEDSHPLHGEMPNARFETARLLAGSDAGGPFLTLSGECTQARAFSHHYRFQSAITLRPTATRLDVAVTVENLRPVPLELMYLAHVNFRPVDDGRLLDTVSDDRAGIALRAGAPAGLQIPETQRRMMANWAADPARHRHLLPGNRIDPEAVLFLECRADAEGWAHGMQLHPDGQADFISYRAAELPVAVRWISRLGDQDALGLILPATAGVDGFTAEKAKGRVVSVPPGGSYACRYRCGALDAAGARSLARHIELTGRATPGS</sequence>
<proteinExistence type="predicted"/>
<dbReference type="Gene3D" id="2.70.98.10">
    <property type="match status" value="1"/>
</dbReference>
<dbReference type="InterPro" id="IPR027839">
    <property type="entry name" value="DUF4432"/>
</dbReference>
<comment type="caution">
    <text evidence="1">The sequence shown here is derived from an EMBL/GenBank/DDBJ whole genome shotgun (WGS) entry which is preliminary data.</text>
</comment>
<organism evidence="1 2">
    <name type="scientific">Dongia sedimenti</name>
    <dbReference type="NCBI Taxonomy" id="3064282"/>
    <lineage>
        <taxon>Bacteria</taxon>
        <taxon>Pseudomonadati</taxon>
        <taxon>Pseudomonadota</taxon>
        <taxon>Alphaproteobacteria</taxon>
        <taxon>Rhodospirillales</taxon>
        <taxon>Dongiaceae</taxon>
        <taxon>Dongia</taxon>
    </lineage>
</organism>
<dbReference type="RefSeq" id="WP_379959548.1">
    <property type="nucleotide sequence ID" value="NZ_JAUYVI010000007.1"/>
</dbReference>
<dbReference type="Pfam" id="PF14486">
    <property type="entry name" value="DUF4432"/>
    <property type="match status" value="1"/>
</dbReference>
<reference evidence="2" key="1">
    <citation type="submission" date="2023-08" db="EMBL/GenBank/DDBJ databases">
        <title>Rhodospirillaceae gen. nov., a novel taxon isolated from the Yangtze River Yuezi River estuary sludge.</title>
        <authorList>
            <person name="Ruan L."/>
        </authorList>
    </citation>
    <scope>NUCLEOTIDE SEQUENCE [LARGE SCALE GENOMIC DNA]</scope>
    <source>
        <strain evidence="2">R-7</strain>
    </source>
</reference>
<keyword evidence="2" id="KW-1185">Reference proteome</keyword>
<protein>
    <submittedName>
        <fullName evidence="1">DUF4432 family protein</fullName>
    </submittedName>
</protein>
<accession>A0ABU0YT96</accession>
<gene>
    <name evidence="1" type="ORF">Q8A70_21930</name>
</gene>
<name>A0ABU0YT96_9PROT</name>
<dbReference type="InterPro" id="IPR014718">
    <property type="entry name" value="GH-type_carb-bd"/>
</dbReference>
<evidence type="ECO:0000313" key="1">
    <source>
        <dbReference type="EMBL" id="MDQ7250365.1"/>
    </source>
</evidence>
<dbReference type="EMBL" id="JAUYVI010000007">
    <property type="protein sequence ID" value="MDQ7250365.1"/>
    <property type="molecule type" value="Genomic_DNA"/>
</dbReference>